<evidence type="ECO:0000313" key="3">
    <source>
        <dbReference type="Proteomes" id="UP000250462"/>
    </source>
</evidence>
<dbReference type="Pfam" id="PF00296">
    <property type="entry name" value="Bac_luciferase"/>
    <property type="match status" value="1"/>
</dbReference>
<accession>A0A329R3V3</accession>
<proteinExistence type="predicted"/>
<name>A0A329R3V3_9ACTN</name>
<dbReference type="Proteomes" id="UP000250462">
    <property type="component" value="Unassembled WGS sequence"/>
</dbReference>
<evidence type="ECO:0000259" key="1">
    <source>
        <dbReference type="Pfam" id="PF00296"/>
    </source>
</evidence>
<sequence length="276" mass="29701">MAVDLGTFGIWQPASLLDVHRAAEAERLGYGTVWIGGSPPADLGLAEELLDATSTITVATGIVNIWQADPHTVASSYHRIAEKHAGRFLLGVGIGHPEATRQYQKPYDTVVNYLDRLDDEGVPVEDRALAALGPRMLRLAAERTAGAHPYLTTPAHTRRAREIMGPRALVAPEHKVVLDTDVERARTVGRQAIGDSYLQLTNYATNVRRLGYSDADLAAGGSDQLIDALVLHGDTATVARKLGEHVTAGADHVCVQVLGDDRWDGYRSLATALTSD</sequence>
<dbReference type="AlphaFoldDB" id="A0A329R3V3"/>
<dbReference type="EMBL" id="QMIG01000001">
    <property type="protein sequence ID" value="RAW18729.1"/>
    <property type="molecule type" value="Genomic_DNA"/>
</dbReference>
<protein>
    <submittedName>
        <fullName evidence="2">LLM class F420-dependent oxidoreductase</fullName>
    </submittedName>
</protein>
<dbReference type="SUPFAM" id="SSF51679">
    <property type="entry name" value="Bacterial luciferase-like"/>
    <property type="match status" value="1"/>
</dbReference>
<dbReference type="NCBIfam" id="TIGR03620">
    <property type="entry name" value="F420_MSMEG_4141"/>
    <property type="match status" value="1"/>
</dbReference>
<dbReference type="GO" id="GO:0016705">
    <property type="term" value="F:oxidoreductase activity, acting on paired donors, with incorporation or reduction of molecular oxygen"/>
    <property type="evidence" value="ECO:0007669"/>
    <property type="project" value="InterPro"/>
</dbReference>
<dbReference type="InterPro" id="IPR036661">
    <property type="entry name" value="Luciferase-like_sf"/>
</dbReference>
<feature type="domain" description="Luciferase-like" evidence="1">
    <location>
        <begin position="20"/>
        <end position="103"/>
    </location>
</feature>
<dbReference type="Gene3D" id="3.20.20.30">
    <property type="entry name" value="Luciferase-like domain"/>
    <property type="match status" value="2"/>
</dbReference>
<dbReference type="RefSeq" id="WP_112256432.1">
    <property type="nucleotide sequence ID" value="NZ_QMIG01000001.1"/>
</dbReference>
<dbReference type="InterPro" id="IPR050766">
    <property type="entry name" value="Bact_Lucif_Oxidored"/>
</dbReference>
<dbReference type="PANTHER" id="PTHR30137:SF18">
    <property type="entry name" value="CONSERVED PROTEIN"/>
    <property type="match status" value="1"/>
</dbReference>
<dbReference type="InterPro" id="IPR011251">
    <property type="entry name" value="Luciferase-like_dom"/>
</dbReference>
<dbReference type="InterPro" id="IPR019922">
    <property type="entry name" value="Lucif-like_OxRdatse_MSMEG_4141"/>
</dbReference>
<organism evidence="2 3">
    <name type="scientific">Phytoactinopolyspora halophila</name>
    <dbReference type="NCBI Taxonomy" id="1981511"/>
    <lineage>
        <taxon>Bacteria</taxon>
        <taxon>Bacillati</taxon>
        <taxon>Actinomycetota</taxon>
        <taxon>Actinomycetes</taxon>
        <taxon>Jiangellales</taxon>
        <taxon>Jiangellaceae</taxon>
        <taxon>Phytoactinopolyspora</taxon>
    </lineage>
</organism>
<evidence type="ECO:0000313" key="2">
    <source>
        <dbReference type="EMBL" id="RAW18729.1"/>
    </source>
</evidence>
<dbReference type="GO" id="GO:0005829">
    <property type="term" value="C:cytosol"/>
    <property type="evidence" value="ECO:0007669"/>
    <property type="project" value="TreeGrafter"/>
</dbReference>
<comment type="caution">
    <text evidence="2">The sequence shown here is derived from an EMBL/GenBank/DDBJ whole genome shotgun (WGS) entry which is preliminary data.</text>
</comment>
<gene>
    <name evidence="2" type="ORF">DPM12_01260</name>
</gene>
<reference evidence="2 3" key="1">
    <citation type="submission" date="2018-06" db="EMBL/GenBank/DDBJ databases">
        <title>Phytoactinopolyspora halophila sp. nov., a novel halophilic actinomycete isolated from a saline soil in China.</title>
        <authorList>
            <person name="Tang S.-K."/>
        </authorList>
    </citation>
    <scope>NUCLEOTIDE SEQUENCE [LARGE SCALE GENOMIC DNA]</scope>
    <source>
        <strain evidence="2 3">YIM 96934</strain>
    </source>
</reference>
<dbReference type="OrthoDB" id="4760590at2"/>
<dbReference type="PANTHER" id="PTHR30137">
    <property type="entry name" value="LUCIFERASE-LIKE MONOOXYGENASE"/>
    <property type="match status" value="1"/>
</dbReference>
<keyword evidence="3" id="KW-1185">Reference proteome</keyword>